<dbReference type="InterPro" id="IPR011701">
    <property type="entry name" value="MFS"/>
</dbReference>
<keyword evidence="4 7" id="KW-0812">Transmembrane</keyword>
<dbReference type="PANTHER" id="PTHR43414">
    <property type="entry name" value="MULTIDRUG RESISTANCE PROTEIN MDTG"/>
    <property type="match status" value="1"/>
</dbReference>
<evidence type="ECO:0000256" key="2">
    <source>
        <dbReference type="ARBA" id="ARBA00022448"/>
    </source>
</evidence>
<dbReference type="InterPro" id="IPR020846">
    <property type="entry name" value="MFS_dom"/>
</dbReference>
<dbReference type="Pfam" id="PF07690">
    <property type="entry name" value="MFS_1"/>
    <property type="match status" value="1"/>
</dbReference>
<comment type="subcellular location">
    <subcellularLocation>
        <location evidence="1">Cell membrane</location>
        <topology evidence="1">Multi-pass membrane protein</topology>
    </subcellularLocation>
</comment>
<feature type="transmembrane region" description="Helical" evidence="7">
    <location>
        <begin position="306"/>
        <end position="324"/>
    </location>
</feature>
<comment type="caution">
    <text evidence="9">The sequence shown here is derived from an EMBL/GenBank/DDBJ whole genome shotgun (WGS) entry which is preliminary data.</text>
</comment>
<dbReference type="Proteomes" id="UP001596044">
    <property type="component" value="Unassembled WGS sequence"/>
</dbReference>
<evidence type="ECO:0000313" key="9">
    <source>
        <dbReference type="EMBL" id="MFC5451533.1"/>
    </source>
</evidence>
<keyword evidence="3" id="KW-1003">Cell membrane</keyword>
<feature type="transmembrane region" description="Helical" evidence="7">
    <location>
        <begin position="336"/>
        <end position="357"/>
    </location>
</feature>
<evidence type="ECO:0000256" key="1">
    <source>
        <dbReference type="ARBA" id="ARBA00004651"/>
    </source>
</evidence>
<accession>A0ABW0KDM5</accession>
<feature type="domain" description="Major facilitator superfamily (MFS) profile" evidence="8">
    <location>
        <begin position="7"/>
        <end position="423"/>
    </location>
</feature>
<dbReference type="SUPFAM" id="SSF103473">
    <property type="entry name" value="MFS general substrate transporter"/>
    <property type="match status" value="1"/>
</dbReference>
<keyword evidence="6 7" id="KW-0472">Membrane</keyword>
<organism evidence="9 10">
    <name type="scientific">Paenibacillus aestuarii</name>
    <dbReference type="NCBI Taxonomy" id="516965"/>
    <lineage>
        <taxon>Bacteria</taxon>
        <taxon>Bacillati</taxon>
        <taxon>Bacillota</taxon>
        <taxon>Bacilli</taxon>
        <taxon>Bacillales</taxon>
        <taxon>Paenibacillaceae</taxon>
        <taxon>Paenibacillus</taxon>
    </lineage>
</organism>
<gene>
    <name evidence="9" type="ORF">ACFPOG_25350</name>
</gene>
<sequence length="443" mass="48337">MEVWRKNLILLWTGTFLSSVGINMIIPFLPFYVHDLGVTDVKQTALWAAFIFAGNHFFIALSSPLWGRLSDKYGQKLMMIRSGIGMGIVIIMMGFVRSPLELLILRMTMGLVAGFITASSTFQAIETPKEHVGKALGVLQTGNVSGNLLGPLIGGLLAETVGIRNAFYITGTLLLFSTLLIVFGVKETRVYEKLEMFNWLKNRGKRRAAYRSAAISAPAIVPGPTEAKAKGGLFAEIRQAPVVLTLFLSTFLISGSFQSIEPIITLYVKSMNIDSHVALIGGMVYAASALGTIVAAPLLGRLADRIGSHLVLMSCLLAVSLLYIPQVWITNPWLLLANRFVLGLSVGGLVPAVSTLLRNFSSERARGSIYGFNQSSNSLGNVCGALFGGFMANHWGIPSIFICLSVIFFLHFAMVWIQWKLGTYTEKKSGRLPRIVLGNRKTQ</sequence>
<keyword evidence="5 7" id="KW-1133">Transmembrane helix</keyword>
<dbReference type="InterPro" id="IPR036259">
    <property type="entry name" value="MFS_trans_sf"/>
</dbReference>
<dbReference type="Gene3D" id="1.20.1250.20">
    <property type="entry name" value="MFS general substrate transporter like domains"/>
    <property type="match status" value="2"/>
</dbReference>
<evidence type="ECO:0000259" key="8">
    <source>
        <dbReference type="PROSITE" id="PS50850"/>
    </source>
</evidence>
<dbReference type="EMBL" id="JBHSMJ010000037">
    <property type="protein sequence ID" value="MFC5451533.1"/>
    <property type="molecule type" value="Genomic_DNA"/>
</dbReference>
<evidence type="ECO:0000256" key="4">
    <source>
        <dbReference type="ARBA" id="ARBA00022692"/>
    </source>
</evidence>
<name>A0ABW0KDM5_9BACL</name>
<evidence type="ECO:0000256" key="7">
    <source>
        <dbReference type="SAM" id="Phobius"/>
    </source>
</evidence>
<proteinExistence type="predicted"/>
<evidence type="ECO:0000256" key="6">
    <source>
        <dbReference type="ARBA" id="ARBA00023136"/>
    </source>
</evidence>
<feature type="transmembrane region" description="Helical" evidence="7">
    <location>
        <begin position="78"/>
        <end position="96"/>
    </location>
</feature>
<feature type="transmembrane region" description="Helical" evidence="7">
    <location>
        <begin position="102"/>
        <end position="123"/>
    </location>
</feature>
<feature type="transmembrane region" description="Helical" evidence="7">
    <location>
        <begin position="277"/>
        <end position="299"/>
    </location>
</feature>
<keyword evidence="2" id="KW-0813">Transport</keyword>
<keyword evidence="10" id="KW-1185">Reference proteome</keyword>
<evidence type="ECO:0000256" key="3">
    <source>
        <dbReference type="ARBA" id="ARBA00022475"/>
    </source>
</evidence>
<evidence type="ECO:0000256" key="5">
    <source>
        <dbReference type="ARBA" id="ARBA00022989"/>
    </source>
</evidence>
<feature type="transmembrane region" description="Helical" evidence="7">
    <location>
        <begin position="397"/>
        <end position="419"/>
    </location>
</feature>
<reference evidence="10" key="1">
    <citation type="journal article" date="2019" name="Int. J. Syst. Evol. Microbiol.">
        <title>The Global Catalogue of Microorganisms (GCM) 10K type strain sequencing project: providing services to taxonomists for standard genome sequencing and annotation.</title>
        <authorList>
            <consortium name="The Broad Institute Genomics Platform"/>
            <consortium name="The Broad Institute Genome Sequencing Center for Infectious Disease"/>
            <person name="Wu L."/>
            <person name="Ma J."/>
        </authorList>
    </citation>
    <scope>NUCLEOTIDE SEQUENCE [LARGE SCALE GENOMIC DNA]</scope>
    <source>
        <strain evidence="10">KACC 11904</strain>
    </source>
</reference>
<feature type="transmembrane region" description="Helical" evidence="7">
    <location>
        <begin position="166"/>
        <end position="185"/>
    </location>
</feature>
<feature type="transmembrane region" description="Helical" evidence="7">
    <location>
        <begin position="45"/>
        <end position="66"/>
    </location>
</feature>
<protein>
    <submittedName>
        <fullName evidence="9">MFS transporter</fullName>
    </submittedName>
</protein>
<dbReference type="PANTHER" id="PTHR43414:SF6">
    <property type="entry name" value="MULTIDRUG RESISTANCE PROTEIN MDTG"/>
    <property type="match status" value="1"/>
</dbReference>
<dbReference type="PROSITE" id="PS50850">
    <property type="entry name" value="MFS"/>
    <property type="match status" value="1"/>
</dbReference>
<evidence type="ECO:0000313" key="10">
    <source>
        <dbReference type="Proteomes" id="UP001596044"/>
    </source>
</evidence>
<feature type="transmembrane region" description="Helical" evidence="7">
    <location>
        <begin position="240"/>
        <end position="257"/>
    </location>
</feature>
<dbReference type="RefSeq" id="WP_270881429.1">
    <property type="nucleotide sequence ID" value="NZ_JAQFVF010000050.1"/>
</dbReference>
<feature type="transmembrane region" description="Helical" evidence="7">
    <location>
        <begin position="9"/>
        <end position="33"/>
    </location>
</feature>
<feature type="transmembrane region" description="Helical" evidence="7">
    <location>
        <begin position="369"/>
        <end position="391"/>
    </location>
</feature>